<comment type="caution">
    <text evidence="2">The sequence shown here is derived from an EMBL/GenBank/DDBJ whole genome shotgun (WGS) entry which is preliminary data.</text>
</comment>
<feature type="transmembrane region" description="Helical" evidence="1">
    <location>
        <begin position="21"/>
        <end position="43"/>
    </location>
</feature>
<evidence type="ECO:0000313" key="2">
    <source>
        <dbReference type="EMBL" id="CAD8163648.1"/>
    </source>
</evidence>
<evidence type="ECO:0000313" key="3">
    <source>
        <dbReference type="Proteomes" id="UP000689195"/>
    </source>
</evidence>
<keyword evidence="3" id="KW-1185">Reference proteome</keyword>
<gene>
    <name evidence="2" type="ORF">PPENT_87.1.T0390328</name>
</gene>
<protein>
    <submittedName>
        <fullName evidence="2">Uncharacterized protein</fullName>
    </submittedName>
</protein>
<organism evidence="2 3">
    <name type="scientific">Paramecium pentaurelia</name>
    <dbReference type="NCBI Taxonomy" id="43138"/>
    <lineage>
        <taxon>Eukaryota</taxon>
        <taxon>Sar</taxon>
        <taxon>Alveolata</taxon>
        <taxon>Ciliophora</taxon>
        <taxon>Intramacronucleata</taxon>
        <taxon>Oligohymenophorea</taxon>
        <taxon>Peniculida</taxon>
        <taxon>Parameciidae</taxon>
        <taxon>Paramecium</taxon>
    </lineage>
</organism>
<accession>A0A8S1UFJ3</accession>
<sequence>MKFPFNQRRNHFEQKIQLMQMQVSVGVLFFIYANKWILTILLIRNCIVSDTECHLFPSYKQIQKDF</sequence>
<keyword evidence="1" id="KW-0812">Transmembrane</keyword>
<proteinExistence type="predicted"/>
<evidence type="ECO:0000256" key="1">
    <source>
        <dbReference type="SAM" id="Phobius"/>
    </source>
</evidence>
<dbReference type="Proteomes" id="UP000689195">
    <property type="component" value="Unassembled WGS sequence"/>
</dbReference>
<dbReference type="EMBL" id="CAJJDO010000039">
    <property type="protein sequence ID" value="CAD8163648.1"/>
    <property type="molecule type" value="Genomic_DNA"/>
</dbReference>
<keyword evidence="1" id="KW-1133">Transmembrane helix</keyword>
<keyword evidence="1" id="KW-0472">Membrane</keyword>
<dbReference type="AlphaFoldDB" id="A0A8S1UFJ3"/>
<reference evidence="2" key="1">
    <citation type="submission" date="2021-01" db="EMBL/GenBank/DDBJ databases">
        <authorList>
            <consortium name="Genoscope - CEA"/>
            <person name="William W."/>
        </authorList>
    </citation>
    <scope>NUCLEOTIDE SEQUENCE</scope>
</reference>
<name>A0A8S1UFJ3_9CILI</name>